<sequence length="186" mass="21145">MQRQVSIKVGVAVLFVFLIGGLLIWYFIEKEQSFTTPQEAVLEVDPDLVLIPGYQLNNESLFFFINSQENLGAVYAEKGILGWKAGMLTSGTSRFDQIAANFNGFQSQDNLYYGVVELKDHQSLRMDDVEVRALNLMMMGNEIAEQYNLRGLYIWYVELEPAGEQRTLQLIDEDTGEVLDEMVIEA</sequence>
<keyword evidence="3" id="KW-1185">Reference proteome</keyword>
<dbReference type="RefSeq" id="WP_317936089.1">
    <property type="nucleotide sequence ID" value="NZ_JAUBDH010000006.1"/>
</dbReference>
<evidence type="ECO:0000256" key="1">
    <source>
        <dbReference type="SAM" id="Phobius"/>
    </source>
</evidence>
<keyword evidence="1" id="KW-0472">Membrane</keyword>
<proteinExistence type="predicted"/>
<evidence type="ECO:0000313" key="3">
    <source>
        <dbReference type="Proteomes" id="UP001280629"/>
    </source>
</evidence>
<gene>
    <name evidence="2" type="ORF">QT716_10835</name>
</gene>
<dbReference type="Proteomes" id="UP001280629">
    <property type="component" value="Unassembled WGS sequence"/>
</dbReference>
<protein>
    <submittedName>
        <fullName evidence="2">Uncharacterized protein</fullName>
    </submittedName>
</protein>
<name>A0ABU4G0W0_9BACL</name>
<dbReference type="EMBL" id="JAUBDH010000006">
    <property type="protein sequence ID" value="MDW0110531.1"/>
    <property type="molecule type" value="Genomic_DNA"/>
</dbReference>
<evidence type="ECO:0000313" key="2">
    <source>
        <dbReference type="EMBL" id="MDW0110531.1"/>
    </source>
</evidence>
<accession>A0ABU4G0W0</accession>
<keyword evidence="1" id="KW-0812">Transmembrane</keyword>
<organism evidence="2 3">
    <name type="scientific">Sporosarcina aquimarina</name>
    <dbReference type="NCBI Taxonomy" id="114975"/>
    <lineage>
        <taxon>Bacteria</taxon>
        <taxon>Bacillati</taxon>
        <taxon>Bacillota</taxon>
        <taxon>Bacilli</taxon>
        <taxon>Bacillales</taxon>
        <taxon>Caryophanaceae</taxon>
        <taxon>Sporosarcina</taxon>
    </lineage>
</organism>
<reference evidence="2 3" key="1">
    <citation type="submission" date="2023-06" db="EMBL/GenBank/DDBJ databases">
        <title>Sporosarcina sp. nov., isolated from Korean traditional fermented seafood 'Jeotgal'.</title>
        <authorList>
            <person name="Yang A.-I."/>
            <person name="Shin N.-R."/>
        </authorList>
    </citation>
    <scope>NUCLEOTIDE SEQUENCE [LARGE SCALE GENOMIC DNA]</scope>
    <source>
        <strain evidence="2 3">KCTC3840</strain>
    </source>
</reference>
<keyword evidence="1" id="KW-1133">Transmembrane helix</keyword>
<feature type="transmembrane region" description="Helical" evidence="1">
    <location>
        <begin position="7"/>
        <end position="28"/>
    </location>
</feature>
<comment type="caution">
    <text evidence="2">The sequence shown here is derived from an EMBL/GenBank/DDBJ whole genome shotgun (WGS) entry which is preliminary data.</text>
</comment>